<dbReference type="GO" id="GO:0000184">
    <property type="term" value="P:nuclear-transcribed mRNA catabolic process, nonsense-mediated decay"/>
    <property type="evidence" value="ECO:0007669"/>
    <property type="project" value="TreeGrafter"/>
</dbReference>
<feature type="compositionally biased region" description="Basic and acidic residues" evidence="1">
    <location>
        <begin position="170"/>
        <end position="186"/>
    </location>
</feature>
<dbReference type="InterPro" id="IPR011990">
    <property type="entry name" value="TPR-like_helical_dom_sf"/>
</dbReference>
<dbReference type="PANTHER" id="PTHR15696">
    <property type="entry name" value="SMG-7 SUPPRESSOR WITH MORPHOLOGICAL EFFECT ON GENITALIA PROTEIN 7"/>
    <property type="match status" value="1"/>
</dbReference>
<dbReference type="OrthoDB" id="2017974at2759"/>
<dbReference type="GO" id="GO:0042162">
    <property type="term" value="F:telomeric DNA binding"/>
    <property type="evidence" value="ECO:0007669"/>
    <property type="project" value="TreeGrafter"/>
</dbReference>
<dbReference type="Gene3D" id="3.40.50.1010">
    <property type="entry name" value="5'-nuclease"/>
    <property type="match status" value="1"/>
</dbReference>
<dbReference type="Pfam" id="PF13638">
    <property type="entry name" value="PIN_4"/>
    <property type="match status" value="1"/>
</dbReference>
<dbReference type="InterPro" id="IPR002716">
    <property type="entry name" value="PIN_dom"/>
</dbReference>
<dbReference type="SMART" id="SM00670">
    <property type="entry name" value="PINc"/>
    <property type="match status" value="1"/>
</dbReference>
<dbReference type="SUPFAM" id="SSF48452">
    <property type="entry name" value="TPR-like"/>
    <property type="match status" value="1"/>
</dbReference>
<organism evidence="3">
    <name type="scientific">Mucor ambiguus</name>
    <dbReference type="NCBI Taxonomy" id="91626"/>
    <lineage>
        <taxon>Eukaryota</taxon>
        <taxon>Fungi</taxon>
        <taxon>Fungi incertae sedis</taxon>
        <taxon>Mucoromycota</taxon>
        <taxon>Mucoromycotina</taxon>
        <taxon>Mucoromycetes</taxon>
        <taxon>Mucorales</taxon>
        <taxon>Mucorineae</taxon>
        <taxon>Mucoraceae</taxon>
        <taxon>Mucor</taxon>
    </lineage>
</organism>
<dbReference type="InterPro" id="IPR029060">
    <property type="entry name" value="PIN-like_dom_sf"/>
</dbReference>
<dbReference type="InterPro" id="IPR045153">
    <property type="entry name" value="Est1/Ebs1-like"/>
</dbReference>
<proteinExistence type="predicted"/>
<feature type="compositionally biased region" description="Basic and acidic residues" evidence="1">
    <location>
        <begin position="82"/>
        <end position="93"/>
    </location>
</feature>
<evidence type="ECO:0000313" key="4">
    <source>
        <dbReference type="Proteomes" id="UP000053815"/>
    </source>
</evidence>
<dbReference type="STRING" id="91626.A0A0C9N1E9"/>
<accession>A0A0C9N1E9</accession>
<feature type="compositionally biased region" description="Polar residues" evidence="1">
    <location>
        <begin position="142"/>
        <end position="151"/>
    </location>
</feature>
<gene>
    <name evidence="3" type="ORF">MAM1_0202c07914</name>
</gene>
<dbReference type="GO" id="GO:0004540">
    <property type="term" value="F:RNA nuclease activity"/>
    <property type="evidence" value="ECO:0007669"/>
    <property type="project" value="UniProtKB-ARBA"/>
</dbReference>
<dbReference type="Proteomes" id="UP000053815">
    <property type="component" value="Unassembled WGS sequence"/>
</dbReference>
<protein>
    <submittedName>
        <fullName evidence="3">Telomerase-binding protein EST1A-like</fullName>
    </submittedName>
</protein>
<dbReference type="GO" id="GO:0005697">
    <property type="term" value="C:telomerase holoenzyme complex"/>
    <property type="evidence" value="ECO:0007669"/>
    <property type="project" value="TreeGrafter"/>
</dbReference>
<dbReference type="EMBL" id="DF836491">
    <property type="protein sequence ID" value="GAN08403.1"/>
    <property type="molecule type" value="Genomic_DNA"/>
</dbReference>
<keyword evidence="4" id="KW-1185">Reference proteome</keyword>
<dbReference type="CDD" id="cd09880">
    <property type="entry name" value="PIN_Smg5-6-like"/>
    <property type="match status" value="1"/>
</dbReference>
<feature type="compositionally biased region" description="Basic and acidic residues" evidence="1">
    <location>
        <begin position="246"/>
        <end position="262"/>
    </location>
</feature>
<reference evidence="3" key="1">
    <citation type="submission" date="2014-09" db="EMBL/GenBank/DDBJ databases">
        <title>Draft genome sequence of an oleaginous Mucoromycotina fungus Mucor ambiguus NBRC6742.</title>
        <authorList>
            <person name="Takeda I."/>
            <person name="Yamane N."/>
            <person name="Morita T."/>
            <person name="Tamano K."/>
            <person name="Machida M."/>
            <person name="Baker S."/>
            <person name="Koike H."/>
        </authorList>
    </citation>
    <scope>NUCLEOTIDE SEQUENCE</scope>
    <source>
        <strain evidence="3">NBRC 6742</strain>
    </source>
</reference>
<feature type="compositionally biased region" description="Polar residues" evidence="1">
    <location>
        <begin position="591"/>
        <end position="601"/>
    </location>
</feature>
<sequence>MADKRYSLVTLIASNNDFVLRDNMSRRKGSNQRRKDTDFERNGRLLVLRDPSTITNSNPARQLFDPRSDNPIAFNKQQQSKNESDPEIAERNMHTRQHSTKMSPANSIRREPSDGDLDVPSKRPPPPAGRRLWSADGPSLAQPKSPQNPEKPSTRRPTPAANKSIASKRPMQDADRKKDVVNHSKQDNSNALLPEADPAKEAKKKQLKALVASLKSIEAKLEQVAITSRSLPCFTESNEMAQQVASHDRRRDLTGGDRKVDSQEQPVIVEQDIVDVENIWREKIRLHLALGEKYLEILTCDLEYAEKKGLESLCWKRAVYSLVDQFRKALRKSASDIAALNAAATTANPGESPGKAQSELAAMLFEDDDGSSNGNVTEIPVIHEGGGMTFIKVEKPKPAETKLSENRLHLKQARMMLTLFLHYLELADDFYLRLSLFLKSVDEDSASDMDSYLNLWRRTRKYKWYTCISLRGDIARYRWAYTPEEEDFSELLKQDDAAQKPITPWTKEEAFKEAWKSYSIGAWLMPAKGNLYFNLSLLLQQPPHLHTPGQDFHKLYFSTRSLMVRRNGFLNARESMLALFEGNRRWVQKNIESGKNTSGLKSKSRRSNGPKSNMEIGKSITIPALFVRLHGMLFTKIGLDEFPRIKRAFFETLFEINHTQPKQDGFDQPIVLDTQASKPVLHDPKKLSESHLFWLETVIVCLSSLYTYDFANSKFTKLLSSNSAKRFNLETSNEQVYQSLVEEIGDSVLFSHEVDLTCQIAVELLRRYLDPLLPSPSVPQLPALPHIAFTFTENEEFLFGEVLDKNGMRIRKSASNQQEQSSDADTDAFAWLVYIEILLHWMVLNGVCIRSKDEVSLWEAIVGDIGYDFIFPQGKRLTAANENRTSKVSPAFWPLLLQFLNKLLSELPTDEKYDMVNKHLLDDEEEVVDSQAAEKTSGSKSSDLEYEFTKKILAILGKEPDLPEESLLRGLGWVDEIHGRFLKLEPDSKSTRPQHYDTNTISRRKRKILDYGFTLVKHLDGILYYDPVEEIFTISKSVEERAVALANEVTSHSQKLESNMDDLYDDIQDDASLMGATTIAEMDDDVLLSSETDLDEQNEGDDFMTQLKKRREQLQSIVVSSEAEERFGYRRLPARIKEREARLNYLRECIIPGKTILVLDTNCFIGHLDLVKKLFKYQKWSIVVPLVVVTELDGLRTNTHRLGVMAQQGIELLQTTLAAKPKQSTSLRIQTSHNNFMNDISIRSEQFVFGESDKNLDDLILSTCLWWIAQQQNVQEKATEKAVPVCLVTGDRNLSVKARARDVEVVPVSAIIQLTPK</sequence>
<dbReference type="PANTHER" id="PTHR15696:SF0">
    <property type="entry name" value="TELOMERASE-BINDING PROTEIN EST1A"/>
    <property type="match status" value="1"/>
</dbReference>
<feature type="region of interest" description="Disordered" evidence="1">
    <location>
        <begin position="242"/>
        <end position="262"/>
    </location>
</feature>
<feature type="domain" description="PIN" evidence="2">
    <location>
        <begin position="1155"/>
        <end position="1296"/>
    </location>
</feature>
<dbReference type="SUPFAM" id="SSF88723">
    <property type="entry name" value="PIN domain-like"/>
    <property type="match status" value="1"/>
</dbReference>
<dbReference type="Gene3D" id="1.25.40.10">
    <property type="entry name" value="Tetratricopeptide repeat domain"/>
    <property type="match status" value="1"/>
</dbReference>
<dbReference type="Pfam" id="PF10373">
    <property type="entry name" value="EST1_DNA_bind"/>
    <property type="match status" value="1"/>
</dbReference>
<feature type="compositionally biased region" description="Basic and acidic residues" evidence="1">
    <location>
        <begin position="33"/>
        <end position="43"/>
    </location>
</feature>
<dbReference type="GO" id="GO:0070034">
    <property type="term" value="F:telomerase RNA binding"/>
    <property type="evidence" value="ECO:0007669"/>
    <property type="project" value="TreeGrafter"/>
</dbReference>
<feature type="region of interest" description="Disordered" evidence="1">
    <location>
        <begin position="23"/>
        <end position="200"/>
    </location>
</feature>
<evidence type="ECO:0000259" key="2">
    <source>
        <dbReference type="SMART" id="SM00670"/>
    </source>
</evidence>
<evidence type="ECO:0000256" key="1">
    <source>
        <dbReference type="SAM" id="MobiDB-lite"/>
    </source>
</evidence>
<name>A0A0C9N1E9_9FUNG</name>
<evidence type="ECO:0000313" key="3">
    <source>
        <dbReference type="EMBL" id="GAN08403.1"/>
    </source>
</evidence>
<feature type="region of interest" description="Disordered" evidence="1">
    <location>
        <begin position="591"/>
        <end position="615"/>
    </location>
</feature>
<dbReference type="InterPro" id="IPR018834">
    <property type="entry name" value="DNA/RNA-bd_Est1-type"/>
</dbReference>